<organism evidence="1 2">
    <name type="scientific">Akkermansia massiliensis</name>
    <dbReference type="NCBI Taxonomy" id="2927224"/>
    <lineage>
        <taxon>Bacteria</taxon>
        <taxon>Pseudomonadati</taxon>
        <taxon>Verrucomicrobiota</taxon>
        <taxon>Verrucomicrobiia</taxon>
        <taxon>Verrucomicrobiales</taxon>
        <taxon>Akkermansiaceae</taxon>
        <taxon>Akkermansia</taxon>
    </lineage>
</organism>
<dbReference type="Proteomes" id="UP000642553">
    <property type="component" value="Chromosome"/>
</dbReference>
<protein>
    <submittedName>
        <fullName evidence="1">Uncharacterized protein</fullName>
    </submittedName>
</protein>
<proteinExistence type="predicted"/>
<dbReference type="AlphaFoldDB" id="A0AAE6W391"/>
<accession>A0AAE6W391</accession>
<evidence type="ECO:0000313" key="1">
    <source>
        <dbReference type="EMBL" id="QHV64158.1"/>
    </source>
</evidence>
<gene>
    <name evidence="1" type="ORF">DMI76_12670</name>
</gene>
<dbReference type="EMBL" id="CP029701">
    <property type="protein sequence ID" value="QHV64158.1"/>
    <property type="molecule type" value="Genomic_DNA"/>
</dbReference>
<evidence type="ECO:0000313" key="2">
    <source>
        <dbReference type="Proteomes" id="UP000642553"/>
    </source>
</evidence>
<sequence>MYPACSPAFPWTGAFPWRLLQWGNRIALPAWRPSPELLEWTGSIAVLSLKRLPRAWEKSAERQEYSPGRGNLLKLKILK</sequence>
<reference evidence="1" key="1">
    <citation type="submission" date="2018-05" db="EMBL/GenBank/DDBJ databases">
        <title>Complete genome sequnece of Akkermansia muciniphila EB-AMDK-40.</title>
        <authorList>
            <person name="Nam Y.-D."/>
            <person name="Chung W.-H."/>
            <person name="Park Y.S."/>
            <person name="Kang J."/>
        </authorList>
    </citation>
    <scope>NUCLEOTIDE SEQUENCE</scope>
    <source>
        <strain evidence="1">EB-AMDK-40</strain>
    </source>
</reference>
<name>A0AAE6W391_9BACT</name>